<evidence type="ECO:0000256" key="2">
    <source>
        <dbReference type="ARBA" id="ARBA00022475"/>
    </source>
</evidence>
<gene>
    <name evidence="8" type="ordered locus">Fraau_2944</name>
</gene>
<dbReference type="KEGG" id="fau:Fraau_2944"/>
<comment type="subcellular location">
    <subcellularLocation>
        <location evidence="1">Cell membrane</location>
        <topology evidence="1">Multi-pass membrane protein</topology>
    </subcellularLocation>
</comment>
<dbReference type="NCBIfam" id="TIGR00897">
    <property type="entry name" value="2A0118"/>
    <property type="match status" value="1"/>
</dbReference>
<dbReference type="GO" id="GO:0005886">
    <property type="term" value="C:plasma membrane"/>
    <property type="evidence" value="ECO:0007669"/>
    <property type="project" value="UniProtKB-SubCell"/>
</dbReference>
<keyword evidence="2" id="KW-1003">Cell membrane</keyword>
<dbReference type="eggNOG" id="COG2814">
    <property type="taxonomic scope" value="Bacteria"/>
</dbReference>
<feature type="transmembrane region" description="Helical" evidence="6">
    <location>
        <begin position="362"/>
        <end position="382"/>
    </location>
</feature>
<dbReference type="Proteomes" id="UP000005234">
    <property type="component" value="Chromosome"/>
</dbReference>
<feature type="transmembrane region" description="Helical" evidence="6">
    <location>
        <begin position="328"/>
        <end position="350"/>
    </location>
</feature>
<dbReference type="InterPro" id="IPR036259">
    <property type="entry name" value="MFS_trans_sf"/>
</dbReference>
<accession>H8L219</accession>
<dbReference type="Pfam" id="PF07690">
    <property type="entry name" value="MFS_1"/>
    <property type="match status" value="1"/>
</dbReference>
<evidence type="ECO:0000256" key="4">
    <source>
        <dbReference type="ARBA" id="ARBA00022989"/>
    </source>
</evidence>
<feature type="transmembrane region" description="Helical" evidence="6">
    <location>
        <begin position="274"/>
        <end position="294"/>
    </location>
</feature>
<dbReference type="EMBL" id="CP003350">
    <property type="protein sequence ID" value="AFC87274.1"/>
    <property type="molecule type" value="Genomic_DNA"/>
</dbReference>
<protein>
    <submittedName>
        <fullName evidence="8">Arabinose efflux permease family protein</fullName>
    </submittedName>
</protein>
<dbReference type="Gene3D" id="1.20.1250.20">
    <property type="entry name" value="MFS general substrate transporter like domains"/>
    <property type="match status" value="2"/>
</dbReference>
<dbReference type="PANTHER" id="PTHR43124:SF3">
    <property type="entry name" value="CHLORAMPHENICOL EFFLUX PUMP RV0191"/>
    <property type="match status" value="1"/>
</dbReference>
<evidence type="ECO:0000313" key="9">
    <source>
        <dbReference type="Proteomes" id="UP000005234"/>
    </source>
</evidence>
<name>H8L219_FRAAD</name>
<dbReference type="PROSITE" id="PS50850">
    <property type="entry name" value="MFS"/>
    <property type="match status" value="1"/>
</dbReference>
<keyword evidence="3 6" id="KW-0812">Transmembrane</keyword>
<keyword evidence="5 6" id="KW-0472">Membrane</keyword>
<dbReference type="InterPro" id="IPR050189">
    <property type="entry name" value="MFS_Efflux_Transporters"/>
</dbReference>
<feature type="transmembrane region" description="Helical" evidence="6">
    <location>
        <begin position="89"/>
        <end position="110"/>
    </location>
</feature>
<dbReference type="SUPFAM" id="SSF103473">
    <property type="entry name" value="MFS general substrate transporter"/>
    <property type="match status" value="1"/>
</dbReference>
<dbReference type="AlphaFoldDB" id="H8L219"/>
<dbReference type="GO" id="GO:0022857">
    <property type="term" value="F:transmembrane transporter activity"/>
    <property type="evidence" value="ECO:0007669"/>
    <property type="project" value="InterPro"/>
</dbReference>
<dbReference type="STRING" id="767434.Fraau_2944"/>
<feature type="transmembrane region" description="Helical" evidence="6">
    <location>
        <begin position="394"/>
        <end position="413"/>
    </location>
</feature>
<keyword evidence="4 6" id="KW-1133">Transmembrane helix</keyword>
<feature type="transmembrane region" description="Helical" evidence="6">
    <location>
        <begin position="250"/>
        <end position="268"/>
    </location>
</feature>
<feature type="transmembrane region" description="Helical" evidence="6">
    <location>
        <begin position="301"/>
        <end position="322"/>
    </location>
</feature>
<feature type="transmembrane region" description="Helical" evidence="6">
    <location>
        <begin position="153"/>
        <end position="175"/>
    </location>
</feature>
<dbReference type="InterPro" id="IPR020846">
    <property type="entry name" value="MFS_dom"/>
</dbReference>
<evidence type="ECO:0000259" key="7">
    <source>
        <dbReference type="PROSITE" id="PS50850"/>
    </source>
</evidence>
<dbReference type="InterPro" id="IPR011701">
    <property type="entry name" value="MFS"/>
</dbReference>
<organism evidence="8 9">
    <name type="scientific">Frateuria aurantia (strain ATCC 33424 / DSM 6220 / KCTC 2777 / LMG 1558 / NBRC 3245 / NCIMB 13370)</name>
    <name type="common">Acetobacter aurantius</name>
    <dbReference type="NCBI Taxonomy" id="767434"/>
    <lineage>
        <taxon>Bacteria</taxon>
        <taxon>Pseudomonadati</taxon>
        <taxon>Pseudomonadota</taxon>
        <taxon>Gammaproteobacteria</taxon>
        <taxon>Lysobacterales</taxon>
        <taxon>Rhodanobacteraceae</taxon>
        <taxon>Frateuria</taxon>
    </lineage>
</organism>
<feature type="transmembrane region" description="Helical" evidence="6">
    <location>
        <begin position="116"/>
        <end position="141"/>
    </location>
</feature>
<keyword evidence="9" id="KW-1185">Reference proteome</keyword>
<evidence type="ECO:0000256" key="1">
    <source>
        <dbReference type="ARBA" id="ARBA00004651"/>
    </source>
</evidence>
<evidence type="ECO:0000256" key="3">
    <source>
        <dbReference type="ARBA" id="ARBA00022692"/>
    </source>
</evidence>
<dbReference type="RefSeq" id="WP_014404277.1">
    <property type="nucleotide sequence ID" value="NC_017033.1"/>
</dbReference>
<reference evidence="8" key="1">
    <citation type="submission" date="2012-02" db="EMBL/GenBank/DDBJ databases">
        <title>The complete genome of Frateuria aurantia DSM 6220.</title>
        <authorList>
            <consortium name="US DOE Joint Genome Institute (JGI-PGF)"/>
            <person name="Lucas S."/>
            <person name="Copeland A."/>
            <person name="Lapidus A."/>
            <person name="Glavina del Rio T."/>
            <person name="Dalin E."/>
            <person name="Tice H."/>
            <person name="Bruce D."/>
            <person name="Goodwin L."/>
            <person name="Pitluck S."/>
            <person name="Peters L."/>
            <person name="Ovchinnikova G."/>
            <person name="Teshima H."/>
            <person name="Kyrpides N."/>
            <person name="Mavromatis K."/>
            <person name="Ivanova N."/>
            <person name="Brettin T."/>
            <person name="Detter J.C."/>
            <person name="Han C."/>
            <person name="Larimer F."/>
            <person name="Land M."/>
            <person name="Hauser L."/>
            <person name="Markowitz V."/>
            <person name="Cheng J.-F."/>
            <person name="Hugenholtz P."/>
            <person name="Woyke T."/>
            <person name="Wu D."/>
            <person name="Brambilla E."/>
            <person name="Klenk H.-P."/>
            <person name="Eisen J.A."/>
        </authorList>
    </citation>
    <scope>NUCLEOTIDE SEQUENCE</scope>
    <source>
        <strain evidence="8">DSM 6220</strain>
    </source>
</reference>
<evidence type="ECO:0000256" key="5">
    <source>
        <dbReference type="ARBA" id="ARBA00023136"/>
    </source>
</evidence>
<dbReference type="InterPro" id="IPR004748">
    <property type="entry name" value="Polyol_permease-like"/>
</dbReference>
<feature type="domain" description="Major facilitator superfamily (MFS) profile" evidence="7">
    <location>
        <begin position="23"/>
        <end position="417"/>
    </location>
</feature>
<proteinExistence type="predicted"/>
<feature type="transmembrane region" description="Helical" evidence="6">
    <location>
        <begin position="181"/>
        <end position="200"/>
    </location>
</feature>
<dbReference type="CDD" id="cd17337">
    <property type="entry name" value="MFS_CsbX"/>
    <property type="match status" value="1"/>
</dbReference>
<dbReference type="HOGENOM" id="CLU_032461_0_0_6"/>
<feature type="transmembrane region" description="Helical" evidence="6">
    <location>
        <begin position="58"/>
        <end position="77"/>
    </location>
</feature>
<sequence length="435" mass="46779">MNSAMRNAASGEHWLDRIGIPKHLAFGFLGLLLFMIGDGVEAGYLTPFITSMHLPLSSAALMFTMYGVTVCISSWLSGALSDIFGPKRVMWVGLAIWAFFEVIFLVFGAAKGNYEVMLIAYTLRGFGYPLFAFGFLVWIAAATPSSRLGSAVGWFWFAFAGGLPTLGSLFASITIPLIGQMATFWCSLGLVVTGGLITLIGTRDHRGLQRAEGASENPLKVAFGSISIMWQEPRVAMGGIVRMINTSSEYAFLVIMPGFFTQVIGFSLTEWLQLLSVMFISNTICSLLAGIGADRYGYRRVIGFLGGIGSAISVPLFFYMPQFFKDNFAVAAVFGIFYGLTLGSFTPMSALMPLLTPRRKAAALSILGLGAGASTWFGPGIVSIFEGSVGIKGVIWIFSGLYVVSAILTRFLVMAPESERKAAEVESQSGAVLAH</sequence>
<dbReference type="PANTHER" id="PTHR43124">
    <property type="entry name" value="PURINE EFFLUX PUMP PBUE"/>
    <property type="match status" value="1"/>
</dbReference>
<evidence type="ECO:0000256" key="6">
    <source>
        <dbReference type="SAM" id="Phobius"/>
    </source>
</evidence>
<evidence type="ECO:0000313" key="8">
    <source>
        <dbReference type="EMBL" id="AFC87274.1"/>
    </source>
</evidence>